<feature type="transmembrane region" description="Helical" evidence="1">
    <location>
        <begin position="69"/>
        <end position="90"/>
    </location>
</feature>
<dbReference type="InterPro" id="IPR024425">
    <property type="entry name" value="LiaF-like_C"/>
</dbReference>
<dbReference type="InterPro" id="IPR043726">
    <property type="entry name" value="LiaI-LiaF-like_TM1"/>
</dbReference>
<dbReference type="InterPro" id="IPR047793">
    <property type="entry name" value="LiaF_C"/>
</dbReference>
<organism evidence="5 6">
    <name type="scientific">Vulcanibacillus modesticaldus</name>
    <dbReference type="NCBI Taxonomy" id="337097"/>
    <lineage>
        <taxon>Bacteria</taxon>
        <taxon>Bacillati</taxon>
        <taxon>Bacillota</taxon>
        <taxon>Bacilli</taxon>
        <taxon>Bacillales</taxon>
        <taxon>Bacillaceae</taxon>
        <taxon>Vulcanibacillus</taxon>
    </lineage>
</organism>
<name>A0A1D2YWF1_9BACI</name>
<keyword evidence="1" id="KW-0472">Membrane</keyword>
<dbReference type="InterPro" id="IPR016975">
    <property type="entry name" value="Cell_wall_LiaF"/>
</dbReference>
<feature type="domain" description="LiaF transmembrane" evidence="4">
    <location>
        <begin position="72"/>
        <end position="134"/>
    </location>
</feature>
<sequence length="255" mass="29272">MSKYMIGILIILFGIYNLLKNFGIDLGLESIVGTYWPVIIIVIGIKFFLEGLIRFISGLKKDYWRTRKLIHGTIIIVLGVFLLGNNLGWFEMTFSDFWSLLWPLLLIYIGINILFKPKWYEVDIDREDDKHLVRRKSWVGEVVLGGGNTWNLDDVKIWHGIGSTYVDLTSAIIPEREVMIDIVAMVGEITLLLPEDIPIKVNAGVKVGELNMMHQKYSGKGRFVTYESEDYKEKQKKLNIMISLSVGEVTIKRVD</sequence>
<dbReference type="NCBIfam" id="NF040535">
    <property type="entry name" value="LiaF_C_term"/>
    <property type="match status" value="1"/>
</dbReference>
<evidence type="ECO:0000313" key="5">
    <source>
        <dbReference type="EMBL" id="OEG00030.1"/>
    </source>
</evidence>
<evidence type="ECO:0000259" key="4">
    <source>
        <dbReference type="Pfam" id="PF22570"/>
    </source>
</evidence>
<dbReference type="Pfam" id="PF22570">
    <property type="entry name" value="LiaF-TM"/>
    <property type="match status" value="1"/>
</dbReference>
<dbReference type="STRING" id="337097.BHF71_06620"/>
<proteinExistence type="predicted"/>
<accession>A0A1D2YWF1</accession>
<dbReference type="InterPro" id="IPR054331">
    <property type="entry name" value="LiaF_TM"/>
</dbReference>
<gene>
    <name evidence="5" type="ORF">BHF71_06620</name>
</gene>
<dbReference type="PIRSF" id="PIRSF031509">
    <property type="entry name" value="Cell_wall_LiaF/YvqF"/>
    <property type="match status" value="1"/>
</dbReference>
<evidence type="ECO:0000259" key="2">
    <source>
        <dbReference type="Pfam" id="PF09922"/>
    </source>
</evidence>
<dbReference type="Proteomes" id="UP000243739">
    <property type="component" value="Unassembled WGS sequence"/>
</dbReference>
<reference evidence="5 6" key="1">
    <citation type="submission" date="2016-09" db="EMBL/GenBank/DDBJ databases">
        <title>Draft genome sequence for the type strain of Vulcanibacillus modesticaldus BR, a strictly anaerobic, moderately thermophilic, and nitrate-reducing bacterium from deep sea-hydrothermal vents of the Mid-Atlantic Ridge.</title>
        <authorList>
            <person name="Abin C.A."/>
            <person name="Hollibaugh J.T."/>
        </authorList>
    </citation>
    <scope>NUCLEOTIDE SEQUENCE [LARGE SCALE GENOMIC DNA]</scope>
    <source>
        <strain evidence="5 6">BR</strain>
    </source>
</reference>
<keyword evidence="6" id="KW-1185">Reference proteome</keyword>
<dbReference type="OrthoDB" id="1953204at2"/>
<feature type="transmembrane region" description="Helical" evidence="1">
    <location>
        <begin position="96"/>
        <end position="115"/>
    </location>
</feature>
<evidence type="ECO:0008006" key="7">
    <source>
        <dbReference type="Google" id="ProtNLM"/>
    </source>
</evidence>
<feature type="transmembrane region" description="Helical" evidence="1">
    <location>
        <begin position="35"/>
        <end position="57"/>
    </location>
</feature>
<feature type="transmembrane region" description="Helical" evidence="1">
    <location>
        <begin position="5"/>
        <end position="23"/>
    </location>
</feature>
<dbReference type="RefSeq" id="WP_069656088.1">
    <property type="nucleotide sequence ID" value="NZ_MIJF01000009.1"/>
</dbReference>
<keyword evidence="1" id="KW-1133">Transmembrane helix</keyword>
<protein>
    <recommendedName>
        <fullName evidence="7">Cell wall-active antibiotics response LiaF-like C-terminal domain-containing protein</fullName>
    </recommendedName>
</protein>
<feature type="domain" description="Cell wall-active antibiotics response LiaF-like C-terminal" evidence="2">
    <location>
        <begin position="140"/>
        <end position="251"/>
    </location>
</feature>
<dbReference type="Pfam" id="PF09922">
    <property type="entry name" value="LiaF-like_C"/>
    <property type="match status" value="1"/>
</dbReference>
<dbReference type="AlphaFoldDB" id="A0A1D2YWF1"/>
<feature type="domain" description="LiaI-LiaF-like transmembrane region" evidence="3">
    <location>
        <begin position="5"/>
        <end position="48"/>
    </location>
</feature>
<dbReference type="Pfam" id="PF18917">
    <property type="entry name" value="LiaI-LiaF-like_TM1"/>
    <property type="match status" value="1"/>
</dbReference>
<evidence type="ECO:0000256" key="1">
    <source>
        <dbReference type="SAM" id="Phobius"/>
    </source>
</evidence>
<keyword evidence="1" id="KW-0812">Transmembrane</keyword>
<evidence type="ECO:0000313" key="6">
    <source>
        <dbReference type="Proteomes" id="UP000243739"/>
    </source>
</evidence>
<dbReference type="EMBL" id="MIJF01000009">
    <property type="protein sequence ID" value="OEG00030.1"/>
    <property type="molecule type" value="Genomic_DNA"/>
</dbReference>
<dbReference type="GO" id="GO:0016020">
    <property type="term" value="C:membrane"/>
    <property type="evidence" value="ECO:0007669"/>
    <property type="project" value="InterPro"/>
</dbReference>
<comment type="caution">
    <text evidence="5">The sequence shown here is derived from an EMBL/GenBank/DDBJ whole genome shotgun (WGS) entry which is preliminary data.</text>
</comment>
<evidence type="ECO:0000259" key="3">
    <source>
        <dbReference type="Pfam" id="PF18917"/>
    </source>
</evidence>